<feature type="domain" description="DUF7159" evidence="3">
    <location>
        <begin position="22"/>
        <end position="251"/>
    </location>
</feature>
<feature type="transmembrane region" description="Helical" evidence="2">
    <location>
        <begin position="316"/>
        <end position="340"/>
    </location>
</feature>
<evidence type="ECO:0000256" key="2">
    <source>
        <dbReference type="SAM" id="Phobius"/>
    </source>
</evidence>
<keyword evidence="2" id="KW-1133">Transmembrane helix</keyword>
<reference evidence="4 5" key="1">
    <citation type="journal article" date="2019" name="Emerg. Microbes Infect.">
        <title>Comprehensive subspecies identification of 175 nontuberculous mycobacteria species based on 7547 genomic profiles.</title>
        <authorList>
            <person name="Matsumoto Y."/>
            <person name="Kinjo T."/>
            <person name="Motooka D."/>
            <person name="Nabeya D."/>
            <person name="Jung N."/>
            <person name="Uechi K."/>
            <person name="Horii T."/>
            <person name="Iida T."/>
            <person name="Fujita J."/>
            <person name="Nakamura S."/>
        </authorList>
    </citation>
    <scope>NUCLEOTIDE SEQUENCE [LARGE SCALE GENOMIC DNA]</scope>
    <source>
        <strain evidence="4 5">JCM 17322</strain>
    </source>
</reference>
<accession>A0A7I9Y2I6</accession>
<organism evidence="4 5">
    <name type="scientific">Mycobacterium botniense</name>
    <dbReference type="NCBI Taxonomy" id="84962"/>
    <lineage>
        <taxon>Bacteria</taxon>
        <taxon>Bacillati</taxon>
        <taxon>Actinomycetota</taxon>
        <taxon>Actinomycetes</taxon>
        <taxon>Mycobacteriales</taxon>
        <taxon>Mycobacteriaceae</taxon>
        <taxon>Mycobacterium</taxon>
    </lineage>
</organism>
<dbReference type="EMBL" id="BLKW01000004">
    <property type="protein sequence ID" value="GFG76289.1"/>
    <property type="molecule type" value="Genomic_DNA"/>
</dbReference>
<comment type="caution">
    <text evidence="4">The sequence shown here is derived from an EMBL/GenBank/DDBJ whole genome shotgun (WGS) entry which is preliminary data.</text>
</comment>
<dbReference type="AlphaFoldDB" id="A0A7I9Y2I6"/>
<evidence type="ECO:0000313" key="4">
    <source>
        <dbReference type="EMBL" id="GFG76289.1"/>
    </source>
</evidence>
<keyword evidence="2" id="KW-0472">Membrane</keyword>
<dbReference type="PRINTS" id="PR01217">
    <property type="entry name" value="PRICHEXTENSN"/>
</dbReference>
<dbReference type="Pfam" id="PF23717">
    <property type="entry name" value="DUF7159"/>
    <property type="match status" value="1"/>
</dbReference>
<proteinExistence type="predicted"/>
<evidence type="ECO:0000313" key="5">
    <source>
        <dbReference type="Proteomes" id="UP000465361"/>
    </source>
</evidence>
<name>A0A7I9Y2I6_9MYCO</name>
<sequence>MQENRRGVRPWLVGQEQGGAVDLVLGVSMAPSAIQMVLIEGDNADGVTVEEDTFEIPAAHDEPMPSTADQVISAILGTREGATQAGCRLASTGVAWTDAAEASVLREALAARKIENVMLVSAFLAAAALAQTVGQAIGYDHIAMLFVEAGSATVGVVDCDDGSVTDVCRKTLSDDDPAPAQLSSMVSAIKESETRPQGVFVVGCGIDVAPIKAALETVTPLLVNTPEDPATALARGAALASANAPLFASATTALAYAQDPAVSEIDPYAFTEGYAGTGPGDEGLAYSAVPDEDAESGTSIFDAAGGVDDSTRRRPVLLVGSAAAAVFLAIVVALEISLAVSIRPTVALRPTPGQNLIVPAQQAPAPEAHPPVPPPIQVPARQPLAPPAPAVPAAPPAPIRPPVAPPPMPALPAPVPVAPIPVPPIPGPVHLPAPGAPVPPPPINFPVLQPPVGVPNPQPPVHVPTPPIQQPAPAPPPVHIPAPPVQQPVPKPPVNLPAPEPPMNVPAPEPPIHMPAPEAPPIPAMPAPEAPHIPVMPAPEMPHLPVMPGPALPPVIPRIPLIMPRFGL</sequence>
<dbReference type="InterPro" id="IPR055583">
    <property type="entry name" value="DUF7159"/>
</dbReference>
<evidence type="ECO:0000256" key="1">
    <source>
        <dbReference type="SAM" id="MobiDB-lite"/>
    </source>
</evidence>
<protein>
    <recommendedName>
        <fullName evidence="3">DUF7159 domain-containing protein</fullName>
    </recommendedName>
</protein>
<keyword evidence="5" id="KW-1185">Reference proteome</keyword>
<dbReference type="Proteomes" id="UP000465361">
    <property type="component" value="Unassembled WGS sequence"/>
</dbReference>
<feature type="region of interest" description="Disordered" evidence="1">
    <location>
        <begin position="485"/>
        <end position="510"/>
    </location>
</feature>
<keyword evidence="2" id="KW-0812">Transmembrane</keyword>
<gene>
    <name evidence="4" type="ORF">MBOT_36540</name>
</gene>
<evidence type="ECO:0000259" key="3">
    <source>
        <dbReference type="Pfam" id="PF23717"/>
    </source>
</evidence>